<keyword evidence="1" id="KW-0732">Signal</keyword>
<evidence type="ECO:0000256" key="1">
    <source>
        <dbReference type="SAM" id="SignalP"/>
    </source>
</evidence>
<evidence type="ECO:0000313" key="3">
    <source>
        <dbReference type="Proteomes" id="UP000642673"/>
    </source>
</evidence>
<dbReference type="Proteomes" id="UP000642673">
    <property type="component" value="Unassembled WGS sequence"/>
</dbReference>
<sequence length="179" mass="18084">MRHPLRRTAAALVPAVAALALVTGCSGSAGRAGPAGEPAVAASPVAAPAPRSAPAPAAVLAQPARQGEVRVEQGPFTDRLRLDRLTLTDRQTVTGHATITADVSDTLALELAVAYYDASGHLVGTGAFQYQEEGEDAHGAEHHDGPRAAGDGIDFTVSPGKLTGTPASAVLTVPVLVSE</sequence>
<gene>
    <name evidence="2" type="ORF">GCM10010347_45880</name>
</gene>
<protein>
    <recommendedName>
        <fullName evidence="4">Lipoprotein</fullName>
    </recommendedName>
</protein>
<feature type="signal peptide" evidence="1">
    <location>
        <begin position="1"/>
        <end position="31"/>
    </location>
</feature>
<proteinExistence type="predicted"/>
<evidence type="ECO:0000313" key="2">
    <source>
        <dbReference type="EMBL" id="GHB70409.1"/>
    </source>
</evidence>
<organism evidence="2 3">
    <name type="scientific">Streptomyces cirratus</name>
    <dbReference type="NCBI Taxonomy" id="68187"/>
    <lineage>
        <taxon>Bacteria</taxon>
        <taxon>Bacillati</taxon>
        <taxon>Actinomycetota</taxon>
        <taxon>Actinomycetes</taxon>
        <taxon>Kitasatosporales</taxon>
        <taxon>Streptomycetaceae</taxon>
        <taxon>Streptomyces</taxon>
    </lineage>
</organism>
<dbReference type="EMBL" id="BMVP01000009">
    <property type="protein sequence ID" value="GHB70409.1"/>
    <property type="molecule type" value="Genomic_DNA"/>
</dbReference>
<accession>A0ABQ3F1U7</accession>
<reference evidence="3" key="1">
    <citation type="journal article" date="2019" name="Int. J. Syst. Evol. Microbiol.">
        <title>The Global Catalogue of Microorganisms (GCM) 10K type strain sequencing project: providing services to taxonomists for standard genome sequencing and annotation.</title>
        <authorList>
            <consortium name="The Broad Institute Genomics Platform"/>
            <consortium name="The Broad Institute Genome Sequencing Center for Infectious Disease"/>
            <person name="Wu L."/>
            <person name="Ma J."/>
        </authorList>
    </citation>
    <scope>NUCLEOTIDE SEQUENCE [LARGE SCALE GENOMIC DNA]</scope>
    <source>
        <strain evidence="3">JCM 4738</strain>
    </source>
</reference>
<comment type="caution">
    <text evidence="2">The sequence shown here is derived from an EMBL/GenBank/DDBJ whole genome shotgun (WGS) entry which is preliminary data.</text>
</comment>
<name>A0ABQ3F1U7_9ACTN</name>
<feature type="chain" id="PRO_5045597181" description="Lipoprotein" evidence="1">
    <location>
        <begin position="32"/>
        <end position="179"/>
    </location>
</feature>
<dbReference type="RefSeq" id="WP_190186094.1">
    <property type="nucleotide sequence ID" value="NZ_BMVP01000009.1"/>
</dbReference>
<dbReference type="PROSITE" id="PS51257">
    <property type="entry name" value="PROKAR_LIPOPROTEIN"/>
    <property type="match status" value="1"/>
</dbReference>
<keyword evidence="3" id="KW-1185">Reference proteome</keyword>
<evidence type="ECO:0008006" key="4">
    <source>
        <dbReference type="Google" id="ProtNLM"/>
    </source>
</evidence>